<dbReference type="NCBIfam" id="TIGR02199">
    <property type="entry name" value="rfaE_dom_II"/>
    <property type="match status" value="1"/>
</dbReference>
<keyword evidence="6" id="KW-0511">Multifunctional enzyme</keyword>
<dbReference type="GO" id="GO:0016779">
    <property type="term" value="F:nucleotidyltransferase activity"/>
    <property type="evidence" value="ECO:0007669"/>
    <property type="project" value="UniProtKB-KW"/>
</dbReference>
<name>A0ABV3ES69_9ACTN</name>
<evidence type="ECO:0000259" key="10">
    <source>
        <dbReference type="Pfam" id="PF00294"/>
    </source>
</evidence>
<keyword evidence="13" id="KW-1185">Reference proteome</keyword>
<comment type="caution">
    <text evidence="12">The sequence shown here is derived from an EMBL/GenBank/DDBJ whole genome shotgun (WGS) entry which is preliminary data.</text>
</comment>
<dbReference type="Pfam" id="PF00294">
    <property type="entry name" value="PfkB"/>
    <property type="match status" value="1"/>
</dbReference>
<dbReference type="NCBIfam" id="TIGR00125">
    <property type="entry name" value="cyt_tran_rel"/>
    <property type="match status" value="1"/>
</dbReference>
<dbReference type="InterPro" id="IPR014729">
    <property type="entry name" value="Rossmann-like_a/b/a_fold"/>
</dbReference>
<dbReference type="PANTHER" id="PTHR43793">
    <property type="entry name" value="FAD SYNTHASE"/>
    <property type="match status" value="1"/>
</dbReference>
<keyword evidence="5" id="KW-0067">ATP-binding</keyword>
<evidence type="ECO:0000256" key="7">
    <source>
        <dbReference type="ARBA" id="ARBA00023277"/>
    </source>
</evidence>
<dbReference type="RefSeq" id="WP_359273613.1">
    <property type="nucleotide sequence ID" value="NZ_JBEZNA010000039.1"/>
</dbReference>
<keyword evidence="4" id="KW-0547">Nucleotide-binding</keyword>
<organism evidence="12 13">
    <name type="scientific">Streptomyces chilikensis</name>
    <dbReference type="NCBI Taxonomy" id="1194079"/>
    <lineage>
        <taxon>Bacteria</taxon>
        <taxon>Bacillati</taxon>
        <taxon>Actinomycetota</taxon>
        <taxon>Actinomycetes</taxon>
        <taxon>Kitasatosporales</taxon>
        <taxon>Streptomycetaceae</taxon>
        <taxon>Streptomyces</taxon>
    </lineage>
</organism>
<dbReference type="Pfam" id="PF01467">
    <property type="entry name" value="CTP_transf_like"/>
    <property type="match status" value="1"/>
</dbReference>
<keyword evidence="2" id="KW-0808">Transferase</keyword>
<proteinExistence type="predicted"/>
<evidence type="ECO:0000256" key="8">
    <source>
        <dbReference type="ARBA" id="ARBA00047428"/>
    </source>
</evidence>
<evidence type="ECO:0000259" key="11">
    <source>
        <dbReference type="Pfam" id="PF01467"/>
    </source>
</evidence>
<accession>A0ABV3ES69</accession>
<comment type="catalytic activity">
    <reaction evidence="8">
        <text>D-glycero-beta-D-manno-heptose 1-phosphate + ATP + H(+) = ADP-D-glycero-beta-D-manno-heptose + diphosphate</text>
        <dbReference type="Rhea" id="RHEA:27465"/>
        <dbReference type="ChEBI" id="CHEBI:15378"/>
        <dbReference type="ChEBI" id="CHEBI:30616"/>
        <dbReference type="ChEBI" id="CHEBI:33019"/>
        <dbReference type="ChEBI" id="CHEBI:59967"/>
        <dbReference type="ChEBI" id="CHEBI:61593"/>
        <dbReference type="EC" id="2.7.7.70"/>
    </reaction>
</comment>
<dbReference type="SUPFAM" id="SSF52374">
    <property type="entry name" value="Nucleotidylyl transferase"/>
    <property type="match status" value="1"/>
</dbReference>
<evidence type="ECO:0000256" key="5">
    <source>
        <dbReference type="ARBA" id="ARBA00022840"/>
    </source>
</evidence>
<dbReference type="InterPro" id="IPR004821">
    <property type="entry name" value="Cyt_trans-like"/>
</dbReference>
<protein>
    <recommendedName>
        <fullName evidence="1">D-glycero-beta-D-manno-heptose 1-phosphate adenylyltransferase</fullName>
        <ecNumber evidence="1">2.7.7.70</ecNumber>
    </recommendedName>
</protein>
<sequence>MSERAPAPLVVVGDALLDRDLAGTADRLAPDAPVPVVADCVERLRPGGAALAAYLAARDGRPVTLITGLGDDDAARRLRRLLEPRVRVIALPVTGPLPEKTRLLAQHRPVARVDRGDGRAAGATDAARAAIRSAHAVLVSDYGRGAADALRDVLAERPPEVWDPHPRGAVPVPGTRLVTPAEKEARLFADGGPGDDLRTLSRGAAALVRAWRAAAVAVTLGPRGALLSYGDNPLLFPAPAAHPGDPCGAGDRFAATAAGRLADGALVEEAVARAVATATEFVTAGAAGAIGCEPAGGTADRPPPRAHVRVHDPRGTLPARLGAEDPRALAEGVRAAGGTVVAAGGCFDLLHAGHVGLLEEARRLGDCLVVCVNSDTSVRRRKGDGRPVNPLADRIRVLKALACVDAVAVFDEDTPERLLARLRPDVWVKGGDYAGADLPEAALLEEWGGQAVLLPYLDGRSSTRLAARAAAAVAAAREAEAGGAR</sequence>
<feature type="region of interest" description="Disordered" evidence="9">
    <location>
        <begin position="294"/>
        <end position="320"/>
    </location>
</feature>
<dbReference type="InterPro" id="IPR029056">
    <property type="entry name" value="Ribokinase-like"/>
</dbReference>
<dbReference type="Gene3D" id="3.40.50.620">
    <property type="entry name" value="HUPs"/>
    <property type="match status" value="1"/>
</dbReference>
<gene>
    <name evidence="12" type="primary">rfaE2</name>
    <name evidence="12" type="ORF">AB0D95_17640</name>
</gene>
<dbReference type="InterPro" id="IPR011914">
    <property type="entry name" value="RfaE_dom_II"/>
</dbReference>
<dbReference type="SUPFAM" id="SSF53613">
    <property type="entry name" value="Ribokinase-like"/>
    <property type="match status" value="1"/>
</dbReference>
<evidence type="ECO:0000256" key="9">
    <source>
        <dbReference type="SAM" id="MobiDB-lite"/>
    </source>
</evidence>
<dbReference type="Proteomes" id="UP001551584">
    <property type="component" value="Unassembled WGS sequence"/>
</dbReference>
<evidence type="ECO:0000256" key="3">
    <source>
        <dbReference type="ARBA" id="ARBA00022695"/>
    </source>
</evidence>
<evidence type="ECO:0000256" key="6">
    <source>
        <dbReference type="ARBA" id="ARBA00023268"/>
    </source>
</evidence>
<dbReference type="InterPro" id="IPR011611">
    <property type="entry name" value="PfkB_dom"/>
</dbReference>
<evidence type="ECO:0000256" key="2">
    <source>
        <dbReference type="ARBA" id="ARBA00022679"/>
    </source>
</evidence>
<feature type="domain" description="Cytidyltransferase-like" evidence="11">
    <location>
        <begin position="343"/>
        <end position="433"/>
    </location>
</feature>
<evidence type="ECO:0000256" key="1">
    <source>
        <dbReference type="ARBA" id="ARBA00012519"/>
    </source>
</evidence>
<dbReference type="Gene3D" id="3.40.1190.20">
    <property type="match status" value="1"/>
</dbReference>
<evidence type="ECO:0000313" key="12">
    <source>
        <dbReference type="EMBL" id="MEU9579058.1"/>
    </source>
</evidence>
<keyword evidence="3 12" id="KW-0548">Nucleotidyltransferase</keyword>
<feature type="domain" description="Carbohydrate kinase PfkB" evidence="10">
    <location>
        <begin position="173"/>
        <end position="287"/>
    </location>
</feature>
<reference evidence="12 13" key="1">
    <citation type="submission" date="2024-06" db="EMBL/GenBank/DDBJ databases">
        <title>The Natural Products Discovery Center: Release of the First 8490 Sequenced Strains for Exploring Actinobacteria Biosynthetic Diversity.</title>
        <authorList>
            <person name="Kalkreuter E."/>
            <person name="Kautsar S.A."/>
            <person name="Yang D."/>
            <person name="Bader C.D."/>
            <person name="Teijaro C.N."/>
            <person name="Fluegel L."/>
            <person name="Davis C.M."/>
            <person name="Simpson J.R."/>
            <person name="Lauterbach L."/>
            <person name="Steele A.D."/>
            <person name="Gui C."/>
            <person name="Meng S."/>
            <person name="Li G."/>
            <person name="Viehrig K."/>
            <person name="Ye F."/>
            <person name="Su P."/>
            <person name="Kiefer A.F."/>
            <person name="Nichols A."/>
            <person name="Cepeda A.J."/>
            <person name="Yan W."/>
            <person name="Fan B."/>
            <person name="Jiang Y."/>
            <person name="Adhikari A."/>
            <person name="Zheng C.-J."/>
            <person name="Schuster L."/>
            <person name="Cowan T.M."/>
            <person name="Smanski M.J."/>
            <person name="Chevrette M.G."/>
            <person name="De Carvalho L.P.S."/>
            <person name="Shen B."/>
        </authorList>
    </citation>
    <scope>NUCLEOTIDE SEQUENCE [LARGE SCALE GENOMIC DNA]</scope>
    <source>
        <strain evidence="12 13">NPDC048117</strain>
    </source>
</reference>
<evidence type="ECO:0000313" key="13">
    <source>
        <dbReference type="Proteomes" id="UP001551584"/>
    </source>
</evidence>
<evidence type="ECO:0000256" key="4">
    <source>
        <dbReference type="ARBA" id="ARBA00022741"/>
    </source>
</evidence>
<dbReference type="PANTHER" id="PTHR43793:SF2">
    <property type="entry name" value="BIFUNCTIONAL PROTEIN HLDE"/>
    <property type="match status" value="1"/>
</dbReference>
<dbReference type="EC" id="2.7.7.70" evidence="1"/>
<dbReference type="InterPro" id="IPR050385">
    <property type="entry name" value="Archaeal_FAD_synthase"/>
</dbReference>
<keyword evidence="7" id="KW-0119">Carbohydrate metabolism</keyword>
<dbReference type="EMBL" id="JBEZNA010000039">
    <property type="protein sequence ID" value="MEU9579058.1"/>
    <property type="molecule type" value="Genomic_DNA"/>
</dbReference>